<dbReference type="PANTHER" id="PTHR44379">
    <property type="entry name" value="OXIDOREDUCTASE WITH IRON-SULFUR SUBUNIT"/>
    <property type="match status" value="1"/>
</dbReference>
<dbReference type="InterPro" id="IPR001041">
    <property type="entry name" value="2Fe-2S_ferredoxin-type"/>
</dbReference>
<comment type="caution">
    <text evidence="7">The sequence shown here is derived from an EMBL/GenBank/DDBJ whole genome shotgun (WGS) entry which is preliminary data.</text>
</comment>
<protein>
    <submittedName>
        <fullName evidence="7">(2Fe-2S)-binding protein</fullName>
    </submittedName>
</protein>
<evidence type="ECO:0000256" key="5">
    <source>
        <dbReference type="ARBA" id="ARBA00023014"/>
    </source>
</evidence>
<dbReference type="InterPro" id="IPR036010">
    <property type="entry name" value="2Fe-2S_ferredoxin-like_sf"/>
</dbReference>
<dbReference type="InterPro" id="IPR002888">
    <property type="entry name" value="2Fe-2S-bd"/>
</dbReference>
<dbReference type="PROSITE" id="PS00197">
    <property type="entry name" value="2FE2S_FER_1"/>
    <property type="match status" value="1"/>
</dbReference>
<evidence type="ECO:0000256" key="3">
    <source>
        <dbReference type="ARBA" id="ARBA00023002"/>
    </source>
</evidence>
<dbReference type="Pfam" id="PF00111">
    <property type="entry name" value="Fer2"/>
    <property type="match status" value="1"/>
</dbReference>
<dbReference type="InterPro" id="IPR036884">
    <property type="entry name" value="2Fe-2S-bd_dom_sf"/>
</dbReference>
<keyword evidence="5" id="KW-0411">Iron-sulfur</keyword>
<dbReference type="PANTHER" id="PTHR44379:SF6">
    <property type="entry name" value="BLR6046 PROTEIN"/>
    <property type="match status" value="1"/>
</dbReference>
<evidence type="ECO:0000256" key="1">
    <source>
        <dbReference type="ARBA" id="ARBA00022714"/>
    </source>
</evidence>
<dbReference type="Gene3D" id="3.10.20.30">
    <property type="match status" value="1"/>
</dbReference>
<evidence type="ECO:0000256" key="2">
    <source>
        <dbReference type="ARBA" id="ARBA00022723"/>
    </source>
</evidence>
<evidence type="ECO:0000313" key="7">
    <source>
        <dbReference type="EMBL" id="MCR0982566.1"/>
    </source>
</evidence>
<dbReference type="InterPro" id="IPR006058">
    <property type="entry name" value="2Fe2S_fd_BS"/>
</dbReference>
<dbReference type="PROSITE" id="PS51085">
    <property type="entry name" value="2FE2S_FER_2"/>
    <property type="match status" value="1"/>
</dbReference>
<proteinExistence type="predicted"/>
<dbReference type="EMBL" id="JANJOU010000008">
    <property type="protein sequence ID" value="MCR0982566.1"/>
    <property type="molecule type" value="Genomic_DNA"/>
</dbReference>
<reference evidence="7 8" key="1">
    <citation type="submission" date="2022-06" db="EMBL/GenBank/DDBJ databases">
        <title>Roseomonas CN29.</title>
        <authorList>
            <person name="Cheng Y."/>
            <person name="He X."/>
        </authorList>
    </citation>
    <scope>NUCLEOTIDE SEQUENCE [LARGE SCALE GENOMIC DNA]</scope>
    <source>
        <strain evidence="7 8">CN29</strain>
    </source>
</reference>
<evidence type="ECO:0000313" key="8">
    <source>
        <dbReference type="Proteomes" id="UP001524642"/>
    </source>
</evidence>
<gene>
    <name evidence="7" type="ORF">NRP21_10945</name>
</gene>
<keyword evidence="3" id="KW-0560">Oxidoreductase</keyword>
<dbReference type="Pfam" id="PF01799">
    <property type="entry name" value="Fer2_2"/>
    <property type="match status" value="1"/>
</dbReference>
<dbReference type="RefSeq" id="WP_257716239.1">
    <property type="nucleotide sequence ID" value="NZ_JANJOU010000008.1"/>
</dbReference>
<keyword evidence="8" id="KW-1185">Reference proteome</keyword>
<dbReference type="SUPFAM" id="SSF47741">
    <property type="entry name" value="CO dehydrogenase ISP C-domain like"/>
    <property type="match status" value="1"/>
</dbReference>
<keyword evidence="2" id="KW-0479">Metal-binding</keyword>
<evidence type="ECO:0000259" key="6">
    <source>
        <dbReference type="PROSITE" id="PS51085"/>
    </source>
</evidence>
<dbReference type="InterPro" id="IPR012675">
    <property type="entry name" value="Beta-grasp_dom_sf"/>
</dbReference>
<dbReference type="InterPro" id="IPR051452">
    <property type="entry name" value="Diverse_Oxidoreductases"/>
</dbReference>
<accession>A0ABT1X390</accession>
<feature type="domain" description="2Fe-2S ferredoxin-type" evidence="6">
    <location>
        <begin position="1"/>
        <end position="79"/>
    </location>
</feature>
<organism evidence="7 8">
    <name type="scientific">Roseomonas populi</name>
    <dbReference type="NCBI Taxonomy" id="3121582"/>
    <lineage>
        <taxon>Bacteria</taxon>
        <taxon>Pseudomonadati</taxon>
        <taxon>Pseudomonadota</taxon>
        <taxon>Alphaproteobacteria</taxon>
        <taxon>Acetobacterales</taxon>
        <taxon>Roseomonadaceae</taxon>
        <taxon>Roseomonas</taxon>
    </lineage>
</organism>
<keyword evidence="4" id="KW-0408">Iron</keyword>
<dbReference type="Proteomes" id="UP001524642">
    <property type="component" value="Unassembled WGS sequence"/>
</dbReference>
<dbReference type="Gene3D" id="1.10.150.120">
    <property type="entry name" value="[2Fe-2S]-binding domain"/>
    <property type="match status" value="1"/>
</dbReference>
<name>A0ABT1X390_9PROT</name>
<sequence length="156" mass="16463">MPIRFTLNGKPVEAEPAASDMPLLYLLREEPFALNGPRFGCGLAQCGACTVLIDGRAVRSCSYPAEAVEGQAVMTLEGLGTAANPHPLQAAFHAEGAGQCGYCTNGMIMQSADLLSQNRRPSEDEIKEALAQNLCRCGGHNRMVAAVRRAAAQMAG</sequence>
<keyword evidence="1" id="KW-0001">2Fe-2S</keyword>
<dbReference type="SUPFAM" id="SSF54292">
    <property type="entry name" value="2Fe-2S ferredoxin-like"/>
    <property type="match status" value="1"/>
</dbReference>
<evidence type="ECO:0000256" key="4">
    <source>
        <dbReference type="ARBA" id="ARBA00023004"/>
    </source>
</evidence>